<protein>
    <submittedName>
        <fullName evidence="3">Temptin</fullName>
    </submittedName>
</protein>
<dbReference type="InterPro" id="IPR057626">
    <property type="entry name" value="S-S_Temptin"/>
</dbReference>
<dbReference type="OrthoDB" id="129121at2759"/>
<dbReference type="Proteomes" id="UP000242188">
    <property type="component" value="Unassembled WGS sequence"/>
</dbReference>
<evidence type="ECO:0000259" key="2">
    <source>
        <dbReference type="Pfam" id="PF24784"/>
    </source>
</evidence>
<gene>
    <name evidence="3" type="ORF">KP79_PYT07316</name>
</gene>
<feature type="signal peptide" evidence="1">
    <location>
        <begin position="1"/>
        <end position="16"/>
    </location>
</feature>
<dbReference type="Pfam" id="PF24784">
    <property type="entry name" value="Temptin_C"/>
    <property type="match status" value="1"/>
</dbReference>
<dbReference type="PANTHER" id="PTHR34737:SF2">
    <property type="entry name" value="EF-HAND DOMAIN-CONTAINING PROTEIN"/>
    <property type="match status" value="1"/>
</dbReference>
<feature type="domain" description="Temptin Cys/Cys disulfide" evidence="2">
    <location>
        <begin position="16"/>
        <end position="112"/>
    </location>
</feature>
<comment type="caution">
    <text evidence="3">The sequence shown here is derived from an EMBL/GenBank/DDBJ whole genome shotgun (WGS) entry which is preliminary data.</text>
</comment>
<dbReference type="InterPro" id="IPR055313">
    <property type="entry name" value="Temptin-like"/>
</dbReference>
<dbReference type="EMBL" id="NEDP02004373">
    <property type="protein sequence ID" value="OWF45921.1"/>
    <property type="molecule type" value="Genomic_DNA"/>
</dbReference>
<keyword evidence="1" id="KW-0732">Signal</keyword>
<keyword evidence="4" id="KW-1185">Reference proteome</keyword>
<evidence type="ECO:0000256" key="1">
    <source>
        <dbReference type="SAM" id="SignalP"/>
    </source>
</evidence>
<accession>A0A210QB13</accession>
<feature type="chain" id="PRO_5012216762" evidence="1">
    <location>
        <begin position="17"/>
        <end position="130"/>
    </location>
</feature>
<proteinExistence type="predicted"/>
<evidence type="ECO:0000313" key="3">
    <source>
        <dbReference type="EMBL" id="OWF45921.1"/>
    </source>
</evidence>
<reference evidence="3 4" key="1">
    <citation type="journal article" date="2017" name="Nat. Ecol. Evol.">
        <title>Scallop genome provides insights into evolution of bilaterian karyotype and development.</title>
        <authorList>
            <person name="Wang S."/>
            <person name="Zhang J."/>
            <person name="Jiao W."/>
            <person name="Li J."/>
            <person name="Xun X."/>
            <person name="Sun Y."/>
            <person name="Guo X."/>
            <person name="Huan P."/>
            <person name="Dong B."/>
            <person name="Zhang L."/>
            <person name="Hu X."/>
            <person name="Sun X."/>
            <person name="Wang J."/>
            <person name="Zhao C."/>
            <person name="Wang Y."/>
            <person name="Wang D."/>
            <person name="Huang X."/>
            <person name="Wang R."/>
            <person name="Lv J."/>
            <person name="Li Y."/>
            <person name="Zhang Z."/>
            <person name="Liu B."/>
            <person name="Lu W."/>
            <person name="Hui Y."/>
            <person name="Liang J."/>
            <person name="Zhou Z."/>
            <person name="Hou R."/>
            <person name="Li X."/>
            <person name="Liu Y."/>
            <person name="Li H."/>
            <person name="Ning X."/>
            <person name="Lin Y."/>
            <person name="Zhao L."/>
            <person name="Xing Q."/>
            <person name="Dou J."/>
            <person name="Li Y."/>
            <person name="Mao J."/>
            <person name="Guo H."/>
            <person name="Dou H."/>
            <person name="Li T."/>
            <person name="Mu C."/>
            <person name="Jiang W."/>
            <person name="Fu Q."/>
            <person name="Fu X."/>
            <person name="Miao Y."/>
            <person name="Liu J."/>
            <person name="Yu Q."/>
            <person name="Li R."/>
            <person name="Liao H."/>
            <person name="Li X."/>
            <person name="Kong Y."/>
            <person name="Jiang Z."/>
            <person name="Chourrout D."/>
            <person name="Li R."/>
            <person name="Bao Z."/>
        </authorList>
    </citation>
    <scope>NUCLEOTIDE SEQUENCE [LARGE SCALE GENOMIC DNA]</scope>
    <source>
        <strain evidence="3 4">PY_sf001</strain>
    </source>
</reference>
<evidence type="ECO:0000313" key="4">
    <source>
        <dbReference type="Proteomes" id="UP000242188"/>
    </source>
</evidence>
<sequence length="130" mass="13698">MIWVSMFCALLGLSVAFPGYTQYIPNGHNVPSPCASGKHIWKGVGHDIAHGGGPRNLFGLDFASSAHVWTRDLCMADSDLDGVSNGVELGDPTCSWSVGETPEGQATGHPGICEPMNDPKCQSVNVNVVC</sequence>
<organism evidence="3 4">
    <name type="scientific">Mizuhopecten yessoensis</name>
    <name type="common">Japanese scallop</name>
    <name type="synonym">Patinopecten yessoensis</name>
    <dbReference type="NCBI Taxonomy" id="6573"/>
    <lineage>
        <taxon>Eukaryota</taxon>
        <taxon>Metazoa</taxon>
        <taxon>Spiralia</taxon>
        <taxon>Lophotrochozoa</taxon>
        <taxon>Mollusca</taxon>
        <taxon>Bivalvia</taxon>
        <taxon>Autobranchia</taxon>
        <taxon>Pteriomorphia</taxon>
        <taxon>Pectinida</taxon>
        <taxon>Pectinoidea</taxon>
        <taxon>Pectinidae</taxon>
        <taxon>Mizuhopecten</taxon>
    </lineage>
</organism>
<dbReference type="AlphaFoldDB" id="A0A210QB13"/>
<name>A0A210QB13_MIZYE</name>
<dbReference type="PANTHER" id="PTHR34737">
    <property type="entry name" value="EF-HAND DOMAIN-CONTAINING PROTEIN"/>
    <property type="match status" value="1"/>
</dbReference>